<dbReference type="AlphaFoldDB" id="A0A142VCF5"/>
<name>A0A142VCF5_9CHLR</name>
<sequence length="95" mass="10508">MENFIPFMLIGAVVTAGLFGVISWLRKSNIKVSWYEWLIGIVGLGLLLLAVQHLFGAMSELFSYAAWMGFAIIGIPALILLAIAWQLVVRKTKKA</sequence>
<dbReference type="EMBL" id="CP011127">
    <property type="protein sequence ID" value="AMU87281.1"/>
    <property type="molecule type" value="Genomic_DNA"/>
</dbReference>
<reference evidence="1 2" key="1">
    <citation type="submission" date="2015-03" db="EMBL/GenBank/DDBJ databases">
        <title>Genomic characterization of Dehalococcoides mccartyi strain 11a5, an unusal plasmid-containing chloroethene dechlorinator.</title>
        <authorList>
            <person name="Zhao S."/>
            <person name="Ding C."/>
            <person name="He J."/>
        </authorList>
    </citation>
    <scope>NUCLEOTIDE SEQUENCE [LARGE SCALE GENOMIC DNA]</scope>
    <source>
        <strain evidence="1 2">11a5</strain>
    </source>
</reference>
<accession>A0A142VCF5</accession>
<dbReference type="Proteomes" id="UP000076394">
    <property type="component" value="Chromosome"/>
</dbReference>
<protein>
    <submittedName>
        <fullName evidence="1">Reductive dehalogenase anchoring protein</fullName>
    </submittedName>
</protein>
<evidence type="ECO:0000313" key="1">
    <source>
        <dbReference type="EMBL" id="AMU87281.1"/>
    </source>
</evidence>
<dbReference type="RefSeq" id="WP_011309942.1">
    <property type="nucleotide sequence ID" value="NZ_AP024514.1"/>
</dbReference>
<proteinExistence type="predicted"/>
<evidence type="ECO:0000313" key="2">
    <source>
        <dbReference type="Proteomes" id="UP000076394"/>
    </source>
</evidence>
<organism evidence="1 2">
    <name type="scientific">Dehalococcoides mccartyi</name>
    <dbReference type="NCBI Taxonomy" id="61435"/>
    <lineage>
        <taxon>Bacteria</taxon>
        <taxon>Bacillati</taxon>
        <taxon>Chloroflexota</taxon>
        <taxon>Dehalococcoidia</taxon>
        <taxon>Dehalococcoidales</taxon>
        <taxon>Dehalococcoidaceae</taxon>
        <taxon>Dehalococcoides</taxon>
    </lineage>
</organism>
<dbReference type="OrthoDB" id="166452at2"/>
<dbReference type="PATRIC" id="fig|61435.8.peg.1448"/>
<gene>
    <name evidence="1" type="primary">rdhB</name>
    <name evidence="1" type="ORF">Dm11a5_1455</name>
</gene>
<dbReference type="OMA" id="EWLMGAL"/>